<dbReference type="GO" id="GO:0004177">
    <property type="term" value="F:aminopeptidase activity"/>
    <property type="evidence" value="ECO:0007669"/>
    <property type="project" value="UniProtKB-KW"/>
</dbReference>
<accession>B8CVX7</accession>
<dbReference type="RefSeq" id="WP_012635634.1">
    <property type="nucleotide sequence ID" value="NC_011899.1"/>
</dbReference>
<protein>
    <submittedName>
        <fullName evidence="10">Aminopeptidase protein</fullName>
        <ecNumber evidence="10">3.4.11.-</ecNumber>
    </submittedName>
</protein>
<dbReference type="HOGENOM" id="CLU_057697_0_0_9"/>
<sequence length="368" mass="41774">MVNPMIEKYARVIVNYSLGINKGDSVLIQGNMITEPMIKAIYKEVIKAGGHPLVISNFEGQEEIFYKFASEEQLTYQSPFRKYLIENVDAMVRVLGNYNTKGLSNVNPEKISKRSKANKEITEIYMNRAASGDLRWNICQYPTLADAQEAKMSLEDYEDFVFKACHLDKEDPIKYWREFGERLEKIAQFLESKSELHFVSEDTDIKCRVDGRKWVADKGEENYPGGEVFTGPVEDSVEGKIRFSFPGIFQGKEIEDIRLIFKEGKVVEASASKGEDLLHSLLDTDKGSRFVGEVAIGCNTGIKKFTRNMLFDEKIGGTIHFAIGSSYPETGGKNVSSIHWDMLCDMKKNGRIYADGELFYENGEFLKL</sequence>
<keyword evidence="7" id="KW-0479">Metal-binding</keyword>
<evidence type="ECO:0000256" key="7">
    <source>
        <dbReference type="ARBA" id="ARBA00022723"/>
    </source>
</evidence>
<dbReference type="SUPFAM" id="SSF144052">
    <property type="entry name" value="Thermophilic metalloprotease-like"/>
    <property type="match status" value="1"/>
</dbReference>
<reference evidence="10 11" key="1">
    <citation type="journal article" date="2009" name="PLoS ONE">
        <title>Genome analysis of the anaerobic thermohalophilic bacterium Halothermothrix orenii.</title>
        <authorList>
            <person name="Mavromatis K."/>
            <person name="Ivanova N."/>
            <person name="Anderson I."/>
            <person name="Lykidis A."/>
            <person name="Hooper S.D."/>
            <person name="Sun H."/>
            <person name="Kunin V."/>
            <person name="Lapidus A."/>
            <person name="Hugenholtz P."/>
            <person name="Patel B."/>
            <person name="Kyrpides N.C."/>
        </authorList>
    </citation>
    <scope>NUCLEOTIDE SEQUENCE [LARGE SCALE GENOMIC DNA]</scope>
    <source>
        <strain evidence="11">H 168 / OCM 544 / DSM 9562</strain>
    </source>
</reference>
<dbReference type="InterPro" id="IPR035097">
    <property type="entry name" value="M29_N-terminal"/>
</dbReference>
<dbReference type="PRINTS" id="PR00919">
    <property type="entry name" value="THERMOPTASE"/>
</dbReference>
<evidence type="ECO:0000256" key="9">
    <source>
        <dbReference type="ARBA" id="ARBA00023049"/>
    </source>
</evidence>
<evidence type="ECO:0000256" key="8">
    <source>
        <dbReference type="ARBA" id="ARBA00022801"/>
    </source>
</evidence>
<comment type="similarity">
    <text evidence="4">Belongs to the peptidase M29 family.</text>
</comment>
<organism evidence="10 11">
    <name type="scientific">Halothermothrix orenii (strain H 168 / OCM 544 / DSM 9562)</name>
    <dbReference type="NCBI Taxonomy" id="373903"/>
    <lineage>
        <taxon>Bacteria</taxon>
        <taxon>Bacillati</taxon>
        <taxon>Bacillota</taxon>
        <taxon>Clostridia</taxon>
        <taxon>Halanaerobiales</taxon>
        <taxon>Halothermotrichaceae</taxon>
        <taxon>Halothermothrix</taxon>
    </lineage>
</organism>
<dbReference type="AlphaFoldDB" id="B8CVX7"/>
<evidence type="ECO:0000313" key="10">
    <source>
        <dbReference type="EMBL" id="ACL69446.1"/>
    </source>
</evidence>
<keyword evidence="11" id="KW-1185">Reference proteome</keyword>
<evidence type="ECO:0000256" key="5">
    <source>
        <dbReference type="ARBA" id="ARBA00022438"/>
    </source>
</evidence>
<evidence type="ECO:0000313" key="11">
    <source>
        <dbReference type="Proteomes" id="UP000000719"/>
    </source>
</evidence>
<dbReference type="OrthoDB" id="9803993at2"/>
<dbReference type="EMBL" id="CP001098">
    <property type="protein sequence ID" value="ACL69446.1"/>
    <property type="molecule type" value="Genomic_DNA"/>
</dbReference>
<evidence type="ECO:0000256" key="1">
    <source>
        <dbReference type="ARBA" id="ARBA00001941"/>
    </source>
</evidence>
<dbReference type="Pfam" id="PF02073">
    <property type="entry name" value="Peptidase_M29"/>
    <property type="match status" value="1"/>
</dbReference>
<gene>
    <name evidence="10" type="ordered locus">Hore_06890</name>
</gene>
<evidence type="ECO:0000256" key="6">
    <source>
        <dbReference type="ARBA" id="ARBA00022670"/>
    </source>
</evidence>
<keyword evidence="9" id="KW-0482">Metalloprotease</keyword>
<keyword evidence="6" id="KW-0645">Protease</keyword>
<dbReference type="KEGG" id="hor:Hore_06890"/>
<name>B8CVX7_HALOH</name>
<dbReference type="PANTHER" id="PTHR34448">
    <property type="entry name" value="AMINOPEPTIDASE"/>
    <property type="match status" value="1"/>
</dbReference>
<comment type="cofactor">
    <cofactor evidence="3">
        <name>Zn(2+)</name>
        <dbReference type="ChEBI" id="CHEBI:29105"/>
    </cofactor>
</comment>
<dbReference type="PANTHER" id="PTHR34448:SF1">
    <property type="entry name" value="BLL6088 PROTEIN"/>
    <property type="match status" value="1"/>
</dbReference>
<dbReference type="InterPro" id="IPR052170">
    <property type="entry name" value="M29_Exopeptidase"/>
</dbReference>
<dbReference type="GO" id="GO:0008237">
    <property type="term" value="F:metallopeptidase activity"/>
    <property type="evidence" value="ECO:0007669"/>
    <property type="project" value="UniProtKB-KW"/>
</dbReference>
<evidence type="ECO:0000256" key="3">
    <source>
        <dbReference type="ARBA" id="ARBA00001947"/>
    </source>
</evidence>
<dbReference type="Proteomes" id="UP000000719">
    <property type="component" value="Chromosome"/>
</dbReference>
<evidence type="ECO:0000256" key="4">
    <source>
        <dbReference type="ARBA" id="ARBA00008236"/>
    </source>
</evidence>
<dbReference type="eggNOG" id="COG2309">
    <property type="taxonomic scope" value="Bacteria"/>
</dbReference>
<keyword evidence="8 10" id="KW-0378">Hydrolase</keyword>
<dbReference type="GO" id="GO:0006508">
    <property type="term" value="P:proteolysis"/>
    <property type="evidence" value="ECO:0007669"/>
    <property type="project" value="UniProtKB-KW"/>
</dbReference>
<dbReference type="EC" id="3.4.11.-" evidence="10"/>
<comment type="cofactor">
    <cofactor evidence="2">
        <name>Mg(2+)</name>
        <dbReference type="ChEBI" id="CHEBI:18420"/>
    </cofactor>
</comment>
<dbReference type="InterPro" id="IPR000787">
    <property type="entry name" value="Peptidase_M29"/>
</dbReference>
<proteinExistence type="inferred from homology"/>
<keyword evidence="5 10" id="KW-0031">Aminopeptidase</keyword>
<dbReference type="GO" id="GO:0046872">
    <property type="term" value="F:metal ion binding"/>
    <property type="evidence" value="ECO:0007669"/>
    <property type="project" value="UniProtKB-KW"/>
</dbReference>
<comment type="cofactor">
    <cofactor evidence="1">
        <name>Co(2+)</name>
        <dbReference type="ChEBI" id="CHEBI:48828"/>
    </cofactor>
</comment>
<evidence type="ECO:0000256" key="2">
    <source>
        <dbReference type="ARBA" id="ARBA00001946"/>
    </source>
</evidence>
<dbReference type="Gene3D" id="3.40.1830.10">
    <property type="entry name" value="Thermophilic metalloprotease (M29)"/>
    <property type="match status" value="1"/>
</dbReference>
<dbReference type="STRING" id="373903.Hore_06890"/>